<dbReference type="RefSeq" id="XP_018734044.1">
    <property type="nucleotide sequence ID" value="XM_018881451.1"/>
</dbReference>
<evidence type="ECO:0000313" key="3">
    <source>
        <dbReference type="EMBL" id="ANB11567.1"/>
    </source>
</evidence>
<feature type="domain" description="DUF1279" evidence="2">
    <location>
        <begin position="89"/>
        <end position="200"/>
    </location>
</feature>
<keyword evidence="4" id="KW-1185">Reference proteome</keyword>
<gene>
    <name evidence="3" type="primary">NAT2</name>
    <name evidence="3" type="ORF">AWJ20_4387</name>
</gene>
<evidence type="ECO:0000313" key="4">
    <source>
        <dbReference type="Proteomes" id="UP000189580"/>
    </source>
</evidence>
<reference evidence="3 4" key="1">
    <citation type="submission" date="2016-02" db="EMBL/GenBank/DDBJ databases">
        <title>Complete genome sequence and transcriptome regulation of the pentose utilising yeast Sugiyamaella lignohabitans.</title>
        <authorList>
            <person name="Bellasio M."/>
            <person name="Peymann A."/>
            <person name="Valli M."/>
            <person name="Sipitzky M."/>
            <person name="Graf A."/>
            <person name="Sauer M."/>
            <person name="Marx H."/>
            <person name="Mattanovich D."/>
        </authorList>
    </citation>
    <scope>NUCLEOTIDE SEQUENCE [LARGE SCALE GENOMIC DNA]</scope>
    <source>
        <strain evidence="3 4">CBS 10342</strain>
    </source>
</reference>
<keyword evidence="1" id="KW-0812">Transmembrane</keyword>
<dbReference type="OrthoDB" id="426386at2759"/>
<protein>
    <submittedName>
        <fullName evidence="3">Nat2p</fullName>
    </submittedName>
</protein>
<dbReference type="InterPro" id="IPR009688">
    <property type="entry name" value="FAM210A/B-like_dom"/>
</dbReference>
<accession>A0A161HHF4</accession>
<dbReference type="InterPro" id="IPR045866">
    <property type="entry name" value="FAM210A/B-like"/>
</dbReference>
<feature type="transmembrane region" description="Helical" evidence="1">
    <location>
        <begin position="96"/>
        <end position="119"/>
    </location>
</feature>
<dbReference type="EMBL" id="CP014500">
    <property type="protein sequence ID" value="ANB11567.1"/>
    <property type="molecule type" value="Genomic_DNA"/>
</dbReference>
<dbReference type="GeneID" id="30036513"/>
<dbReference type="AlphaFoldDB" id="A0A161HHF4"/>
<dbReference type="PANTHER" id="PTHR21377">
    <property type="entry name" value="PROTEIN FAM210B, MITOCHONDRIAL"/>
    <property type="match status" value="1"/>
</dbReference>
<proteinExistence type="predicted"/>
<keyword evidence="1" id="KW-0472">Membrane</keyword>
<evidence type="ECO:0000256" key="1">
    <source>
        <dbReference type="SAM" id="Phobius"/>
    </source>
</evidence>
<dbReference type="Proteomes" id="UP000189580">
    <property type="component" value="Chromosome c"/>
</dbReference>
<name>A0A161HHF4_9ASCO</name>
<dbReference type="Pfam" id="PF06916">
    <property type="entry name" value="FAM210A-B_dom"/>
    <property type="match status" value="1"/>
</dbReference>
<evidence type="ECO:0000259" key="2">
    <source>
        <dbReference type="Pfam" id="PF06916"/>
    </source>
</evidence>
<dbReference type="GO" id="GO:0005739">
    <property type="term" value="C:mitochondrion"/>
    <property type="evidence" value="ECO:0007669"/>
    <property type="project" value="TreeGrafter"/>
</dbReference>
<sequence>MLPVFRTALSGASRRLVIEARPLSRSGFRLLSENLSASSLAAGRNGPGKSRSFHFSRTLSNTLKKEGKSVVEKTVKAAEETGPKKRPSLKELTKKYGWAAVGVYFGLSAIDFPLCFLFVHSMGKEKVQELEKSVKGFFGFSTKPDDLSIVPDENAEDLGTESTEEENNWSLLITELTIAYAIHKSVFIFVRVPTTAAITPWVVKKLRSWGFNIGGKAAETTARFGTAPSNRQKWTSWFS</sequence>
<keyword evidence="1" id="KW-1133">Transmembrane helix</keyword>
<dbReference type="KEGG" id="slb:AWJ20_4387"/>
<dbReference type="PANTHER" id="PTHR21377:SF0">
    <property type="entry name" value="PROTEIN FAM210B, MITOCHONDRIAL"/>
    <property type="match status" value="1"/>
</dbReference>
<organism evidence="3 4">
    <name type="scientific">Sugiyamaella lignohabitans</name>
    <dbReference type="NCBI Taxonomy" id="796027"/>
    <lineage>
        <taxon>Eukaryota</taxon>
        <taxon>Fungi</taxon>
        <taxon>Dikarya</taxon>
        <taxon>Ascomycota</taxon>
        <taxon>Saccharomycotina</taxon>
        <taxon>Dipodascomycetes</taxon>
        <taxon>Dipodascales</taxon>
        <taxon>Trichomonascaceae</taxon>
        <taxon>Sugiyamaella</taxon>
    </lineage>
</organism>